<evidence type="ECO:0000259" key="3">
    <source>
        <dbReference type="Pfam" id="PF02721"/>
    </source>
</evidence>
<feature type="domain" description="Replication protein A OB" evidence="4">
    <location>
        <begin position="135"/>
        <end position="205"/>
    </location>
</feature>
<dbReference type="CDD" id="cd04476">
    <property type="entry name" value="RPA1_DBD_C"/>
    <property type="match status" value="1"/>
</dbReference>
<reference evidence="5" key="3">
    <citation type="submission" date="2022-01" db="UniProtKB">
        <authorList>
            <consortium name="EnsemblPlants"/>
        </authorList>
    </citation>
    <scope>IDENTIFICATION</scope>
    <source>
        <strain evidence="5">subsp. vulgare</strain>
    </source>
</reference>
<dbReference type="Gramene" id="HORVU.MOREX.r3.6HG0588000.1">
    <property type="protein sequence ID" value="HORVU.MOREX.r3.6HG0588000.1"/>
    <property type="gene ID" value="HORVU.MOREX.r3.6HG0588000"/>
</dbReference>
<evidence type="ECO:0000256" key="1">
    <source>
        <dbReference type="ARBA" id="ARBA00023125"/>
    </source>
</evidence>
<sequence>MTFHSLSDVSPASRHWSICVRVARMWDYCGTRDGQPPIHVDLVLVDEKGNHIYAEIPGNEATKFKQLVEEQKVYCFKKFLVVPSKASYKPFPAKYMIRFTPWTTVVHTEDIHPEFPMYVYKLMPFSELPSRVGAQDFFVDVIGQIVGVSQLAHVRMPTNTTDTPKRVIALRDNRNTEMKIVLWGQRAVEFEAQLVYDNGQNSPVIGIFVGLLMKSYNNDETLSGGSACRWYLNEDIPEIDDCFERLGDDFPKIQWISNGAEKFAVKRNRGDLPHKSVDELRNMDPWETENTDFLCTVTITKVMPEQPWWFQSCSKCHRSATSYGSEFRCSAGCVSTKAYPKFRLFLEGTDGTGAAEFVFFNRVAQQLVGKSVMALLRSSGLPREIAAVVSQKYTLAVSVTQKSLSQRNISFQVNGIETFLGRQNSIPHDTRAPAVMPVATPSGSSRDHALTLSTKDNSVDTIPELPIVAEKEIKKTSASRVPLRHLLKRKATDGFVGVESSTEFTPNDASSDGTALLPITLPMHKDKNLEVESTNEQKRNKDKNLEVQSKTLKSVACAPLLTLHLAQHCSPPSSSAEELTVVSPSSADDPTPPKKSSAEELTLVSPTSADDPTPPKKSKMDNTVVSPSDTGKSRRRPVAANKEN</sequence>
<dbReference type="CDD" id="cd04481">
    <property type="entry name" value="RPA1_DBD_B_like"/>
    <property type="match status" value="1"/>
</dbReference>
<dbReference type="InterPro" id="IPR031657">
    <property type="entry name" value="REPA_OB_2"/>
</dbReference>
<dbReference type="Proteomes" id="UP000011116">
    <property type="component" value="Chromosome 6H"/>
</dbReference>
<proteinExistence type="predicted"/>
<feature type="region of interest" description="Disordered" evidence="2">
    <location>
        <begin position="569"/>
        <end position="644"/>
    </location>
</feature>
<accession>M0XJW7</accession>
<protein>
    <recommendedName>
        <fullName evidence="7">Replication protein A subunit</fullName>
    </recommendedName>
</protein>
<dbReference type="GO" id="GO:0003677">
    <property type="term" value="F:DNA binding"/>
    <property type="evidence" value="ECO:0007669"/>
    <property type="project" value="UniProtKB-KW"/>
</dbReference>
<feature type="compositionally biased region" description="Basic and acidic residues" evidence="2">
    <location>
        <begin position="526"/>
        <end position="545"/>
    </location>
</feature>
<dbReference type="PaxDb" id="4513-MLOC_60700.6"/>
<keyword evidence="6" id="KW-1185">Reference proteome</keyword>
<feature type="domain" description="Replication protein A 70 kDa DNA-binding subunit B/D first OB fold" evidence="3">
    <location>
        <begin position="3"/>
        <end position="107"/>
    </location>
</feature>
<dbReference type="eggNOG" id="KOG0851">
    <property type="taxonomic scope" value="Eukaryota"/>
</dbReference>
<dbReference type="SMR" id="M0XJW7"/>
<dbReference type="PANTHER" id="PTHR47165:SF4">
    <property type="entry name" value="OS03G0429900 PROTEIN"/>
    <property type="match status" value="1"/>
</dbReference>
<dbReference type="InterPro" id="IPR012340">
    <property type="entry name" value="NA-bd_OB-fold"/>
</dbReference>
<dbReference type="InterPro" id="IPR047192">
    <property type="entry name" value="Euk_RPA1_DBD_C"/>
</dbReference>
<organism evidence="5 6">
    <name type="scientific">Hordeum vulgare subsp. vulgare</name>
    <name type="common">Domesticated barley</name>
    <dbReference type="NCBI Taxonomy" id="112509"/>
    <lineage>
        <taxon>Eukaryota</taxon>
        <taxon>Viridiplantae</taxon>
        <taxon>Streptophyta</taxon>
        <taxon>Embryophyta</taxon>
        <taxon>Tracheophyta</taxon>
        <taxon>Spermatophyta</taxon>
        <taxon>Magnoliopsida</taxon>
        <taxon>Liliopsida</taxon>
        <taxon>Poales</taxon>
        <taxon>Poaceae</taxon>
        <taxon>BOP clade</taxon>
        <taxon>Pooideae</taxon>
        <taxon>Triticodae</taxon>
        <taxon>Triticeae</taxon>
        <taxon>Hordeinae</taxon>
        <taxon>Hordeum</taxon>
    </lineage>
</organism>
<evidence type="ECO:0000256" key="2">
    <source>
        <dbReference type="SAM" id="MobiDB-lite"/>
    </source>
</evidence>
<feature type="compositionally biased region" description="Polar residues" evidence="2">
    <location>
        <begin position="570"/>
        <end position="588"/>
    </location>
</feature>
<evidence type="ECO:0000313" key="6">
    <source>
        <dbReference type="Proteomes" id="UP000011116"/>
    </source>
</evidence>
<evidence type="ECO:0008006" key="7">
    <source>
        <dbReference type="Google" id="ProtNLM"/>
    </source>
</evidence>
<dbReference type="ExpressionAtlas" id="M0XJW7">
    <property type="expression patterns" value="baseline and differential"/>
</dbReference>
<dbReference type="EnsemblPlants" id="HORVU.MOREX.r3.6HG0588000.1">
    <property type="protein sequence ID" value="HORVU.MOREX.r3.6HG0588000.1"/>
    <property type="gene ID" value="HORVU.MOREX.r3.6HG0588000"/>
</dbReference>
<feature type="compositionally biased region" description="Polar residues" evidence="2">
    <location>
        <begin position="621"/>
        <end position="630"/>
    </location>
</feature>
<reference evidence="5" key="2">
    <citation type="submission" date="2020-10" db="EMBL/GenBank/DDBJ databases">
        <authorList>
            <person name="Scholz U."/>
            <person name="Mascher M."/>
            <person name="Fiebig A."/>
        </authorList>
    </citation>
    <scope>NUCLEOTIDE SEQUENCE [LARGE SCALE GENOMIC DNA]</scope>
    <source>
        <strain evidence="5">cv. Morex</strain>
    </source>
</reference>
<evidence type="ECO:0000313" key="5">
    <source>
        <dbReference type="EnsemblPlants" id="HORVU.MOREX.r3.6HG0588000.1"/>
    </source>
</evidence>
<dbReference type="InterPro" id="IPR003871">
    <property type="entry name" value="RFA1B/D_OB_1st"/>
</dbReference>
<dbReference type="Gene3D" id="2.40.50.140">
    <property type="entry name" value="Nucleic acid-binding proteins"/>
    <property type="match status" value="3"/>
</dbReference>
<keyword evidence="1" id="KW-0238">DNA-binding</keyword>
<dbReference type="PANTHER" id="PTHR47165">
    <property type="entry name" value="OS03G0429900 PROTEIN"/>
    <property type="match status" value="1"/>
</dbReference>
<dbReference type="Pfam" id="PF16900">
    <property type="entry name" value="REPA_OB_2"/>
    <property type="match status" value="1"/>
</dbReference>
<feature type="region of interest" description="Disordered" evidence="2">
    <location>
        <begin position="526"/>
        <end position="547"/>
    </location>
</feature>
<dbReference type="CDD" id="cd04480">
    <property type="entry name" value="RPA1_DBD_A_like"/>
    <property type="match status" value="1"/>
</dbReference>
<dbReference type="Pfam" id="PF02721">
    <property type="entry name" value="DUF223"/>
    <property type="match status" value="1"/>
</dbReference>
<name>M0XJW7_HORVV</name>
<evidence type="ECO:0000259" key="4">
    <source>
        <dbReference type="Pfam" id="PF16900"/>
    </source>
</evidence>
<dbReference type="AlphaFoldDB" id="M0XJW7"/>
<reference evidence="6" key="1">
    <citation type="journal article" date="2012" name="Nature">
        <title>A physical, genetic and functional sequence assembly of the barley genome.</title>
        <authorList>
            <consortium name="The International Barley Genome Sequencing Consortium"/>
            <person name="Mayer K.F."/>
            <person name="Waugh R."/>
            <person name="Brown J.W."/>
            <person name="Schulman A."/>
            <person name="Langridge P."/>
            <person name="Platzer M."/>
            <person name="Fincher G.B."/>
            <person name="Muehlbauer G.J."/>
            <person name="Sato K."/>
            <person name="Close T.J."/>
            <person name="Wise R.P."/>
            <person name="Stein N."/>
        </authorList>
    </citation>
    <scope>NUCLEOTIDE SEQUENCE [LARGE SCALE GENOMIC DNA]</scope>
    <source>
        <strain evidence="6">cv. Morex</strain>
    </source>
</reference>
<dbReference type="SUPFAM" id="SSF50249">
    <property type="entry name" value="Nucleic acid-binding proteins"/>
    <property type="match status" value="3"/>
</dbReference>